<evidence type="ECO:0000313" key="2">
    <source>
        <dbReference type="Proteomes" id="UP000241350"/>
    </source>
</evidence>
<dbReference type="EMBL" id="MG593800">
    <property type="protein sequence ID" value="AUG87104.1"/>
    <property type="molecule type" value="Genomic_DNA"/>
</dbReference>
<evidence type="ECO:0000313" key="1">
    <source>
        <dbReference type="EMBL" id="AUG87104.1"/>
    </source>
</evidence>
<gene>
    <name evidence="1" type="ORF">SEA_ABBEYMIKOLON_32</name>
</gene>
<sequence>MAFYLVSNPANQEGTQGEFIGAVVRASGRVQARKLVLAANPAETSTSLVVTKLEDGRNVDNGVILSEYADVSGDE</sequence>
<organism evidence="1 2">
    <name type="scientific">Streptomyces phage AbbeyMikolon</name>
    <dbReference type="NCBI Taxonomy" id="2059880"/>
    <lineage>
        <taxon>Viruses</taxon>
        <taxon>Duplodnaviria</taxon>
        <taxon>Heunggongvirae</taxon>
        <taxon>Uroviricota</taxon>
        <taxon>Caudoviricetes</taxon>
        <taxon>Abbeymikolonvirus</taxon>
        <taxon>Abbeymikolonvirus abbeymikolon</taxon>
    </lineage>
</organism>
<dbReference type="Proteomes" id="UP000241350">
    <property type="component" value="Segment"/>
</dbReference>
<reference evidence="1 2" key="1">
    <citation type="submission" date="2017-11" db="EMBL/GenBank/DDBJ databases">
        <authorList>
            <person name="Mikolon A."/>
            <person name="Lin K.X."/>
            <person name="Rigg S.J."/>
            <person name="Wilson J.M."/>
            <person name="Nayek S."/>
            <person name="Hughes L.E."/>
            <person name="Garlena R.A."/>
            <person name="Russell D.A."/>
            <person name="Pope W.H."/>
            <person name="Jacobs-Sera D."/>
            <person name="Hendrix R.W."/>
            <person name="Hatfull G.F."/>
        </authorList>
    </citation>
    <scope>NUCLEOTIDE SEQUENCE [LARGE SCALE GENOMIC DNA]</scope>
</reference>
<keyword evidence="2" id="KW-1185">Reference proteome</keyword>
<accession>A0A2H5BLE6</accession>
<protein>
    <submittedName>
        <fullName evidence="1">Uncharacterized protein</fullName>
    </submittedName>
</protein>
<proteinExistence type="predicted"/>
<name>A0A2H5BLE6_9CAUD</name>